<comment type="cofactor">
    <cofactor evidence="1 6">
        <name>FAD</name>
        <dbReference type="ChEBI" id="CHEBI:57692"/>
    </cofactor>
</comment>
<dbReference type="OrthoDB" id="275197at2157"/>
<dbReference type="PANTHER" id="PTHR43884:SF12">
    <property type="entry name" value="ISOVALERYL-COA DEHYDROGENASE, MITOCHONDRIAL-RELATED"/>
    <property type="match status" value="1"/>
</dbReference>
<feature type="domain" description="Acyl-CoA dehydrogenase/oxidase N-terminal" evidence="9">
    <location>
        <begin position="6"/>
        <end position="108"/>
    </location>
</feature>
<evidence type="ECO:0000259" key="8">
    <source>
        <dbReference type="Pfam" id="PF02770"/>
    </source>
</evidence>
<organism evidence="10 11">
    <name type="scientific">Acidianus sulfidivorans JP7</name>
    <dbReference type="NCBI Taxonomy" id="619593"/>
    <lineage>
        <taxon>Archaea</taxon>
        <taxon>Thermoproteota</taxon>
        <taxon>Thermoprotei</taxon>
        <taxon>Sulfolobales</taxon>
        <taxon>Sulfolobaceae</taxon>
        <taxon>Acidianus</taxon>
    </lineage>
</organism>
<evidence type="ECO:0000313" key="10">
    <source>
        <dbReference type="EMBL" id="AWR97003.1"/>
    </source>
</evidence>
<dbReference type="CDD" id="cd00567">
    <property type="entry name" value="ACAD"/>
    <property type="match status" value="1"/>
</dbReference>
<name>A0A2U9ILX0_9CREN</name>
<feature type="domain" description="Acyl-CoA oxidase/dehydrogenase middle" evidence="8">
    <location>
        <begin position="119"/>
        <end position="213"/>
    </location>
</feature>
<keyword evidence="3 6" id="KW-0285">Flavoprotein</keyword>
<dbReference type="InterPro" id="IPR046373">
    <property type="entry name" value="Acyl-CoA_Oxase/DH_mid-dom_sf"/>
</dbReference>
<dbReference type="Gene3D" id="2.40.110.10">
    <property type="entry name" value="Butyryl-CoA Dehydrogenase, subunit A, domain 2"/>
    <property type="match status" value="1"/>
</dbReference>
<dbReference type="InterPro" id="IPR037069">
    <property type="entry name" value="AcylCoA_DH/ox_N_sf"/>
</dbReference>
<dbReference type="PIRSF" id="PIRSF016578">
    <property type="entry name" value="HsaA"/>
    <property type="match status" value="1"/>
</dbReference>
<dbReference type="PANTHER" id="PTHR43884">
    <property type="entry name" value="ACYL-COA DEHYDROGENASE"/>
    <property type="match status" value="1"/>
</dbReference>
<dbReference type="Gene3D" id="1.10.540.10">
    <property type="entry name" value="Acyl-CoA dehydrogenase/oxidase, N-terminal domain"/>
    <property type="match status" value="1"/>
</dbReference>
<accession>A0A2U9ILX0</accession>
<dbReference type="Proteomes" id="UP000248410">
    <property type="component" value="Chromosome"/>
</dbReference>
<dbReference type="KEGG" id="asul:DFR86_05135"/>
<dbReference type="InterPro" id="IPR036250">
    <property type="entry name" value="AcylCo_DH-like_C"/>
</dbReference>
<evidence type="ECO:0000256" key="2">
    <source>
        <dbReference type="ARBA" id="ARBA00009347"/>
    </source>
</evidence>
<dbReference type="PROSITE" id="PS00072">
    <property type="entry name" value="ACYL_COA_DH_1"/>
    <property type="match status" value="1"/>
</dbReference>
<dbReference type="SUPFAM" id="SSF56645">
    <property type="entry name" value="Acyl-CoA dehydrogenase NM domain-like"/>
    <property type="match status" value="1"/>
</dbReference>
<dbReference type="InterPro" id="IPR009075">
    <property type="entry name" value="AcylCo_DH/oxidase_C"/>
</dbReference>
<dbReference type="SUPFAM" id="SSF47203">
    <property type="entry name" value="Acyl-CoA dehydrogenase C-terminal domain-like"/>
    <property type="match status" value="1"/>
</dbReference>
<reference evidence="10 11" key="1">
    <citation type="submission" date="2018-05" db="EMBL/GenBank/DDBJ databases">
        <title>Complete Genome Sequences of Extremely Thermoacidophilic, Metal-Mobilizing Type-Strain Members of the Archaeal Family Sulfolobaceae: Acidianus brierleyi DSM-1651T, Acidianus sulfidivorans DSM-18786T, Metallosphaera hakonensis DSM-7519T, and Metallosphaera prunae DSM-10039T.</title>
        <authorList>
            <person name="Counts J.A."/>
            <person name="Kelly R.M."/>
        </authorList>
    </citation>
    <scope>NUCLEOTIDE SEQUENCE [LARGE SCALE GENOMIC DNA]</scope>
    <source>
        <strain evidence="10 11">JP7</strain>
    </source>
</reference>
<dbReference type="GO" id="GO:0050660">
    <property type="term" value="F:flavin adenine dinucleotide binding"/>
    <property type="evidence" value="ECO:0007669"/>
    <property type="project" value="InterPro"/>
</dbReference>
<dbReference type="GeneID" id="36837330"/>
<gene>
    <name evidence="10" type="ORF">DFR86_05135</name>
</gene>
<dbReference type="InterPro" id="IPR009100">
    <property type="entry name" value="AcylCoA_DH/oxidase_NM_dom_sf"/>
</dbReference>
<evidence type="ECO:0000259" key="7">
    <source>
        <dbReference type="Pfam" id="PF00441"/>
    </source>
</evidence>
<dbReference type="Pfam" id="PF00441">
    <property type="entry name" value="Acyl-CoA_dh_1"/>
    <property type="match status" value="1"/>
</dbReference>
<evidence type="ECO:0000256" key="6">
    <source>
        <dbReference type="RuleBase" id="RU362125"/>
    </source>
</evidence>
<dbReference type="GO" id="GO:0003995">
    <property type="term" value="F:acyl-CoA dehydrogenase activity"/>
    <property type="evidence" value="ECO:0007669"/>
    <property type="project" value="InterPro"/>
</dbReference>
<dbReference type="Pfam" id="PF02770">
    <property type="entry name" value="Acyl-CoA_dh_M"/>
    <property type="match status" value="1"/>
</dbReference>
<dbReference type="FunFam" id="1.20.140.10:FF:000004">
    <property type="entry name" value="Acyl-CoA dehydrogenase FadE25"/>
    <property type="match status" value="1"/>
</dbReference>
<proteinExistence type="inferred from homology"/>
<dbReference type="InterPro" id="IPR006089">
    <property type="entry name" value="Acyl-CoA_DH_CS"/>
</dbReference>
<feature type="domain" description="Acyl-CoA dehydrogenase/oxidase C-terminal" evidence="7">
    <location>
        <begin position="229"/>
        <end position="373"/>
    </location>
</feature>
<dbReference type="RefSeq" id="WP_110379893.1">
    <property type="nucleotide sequence ID" value="NZ_CP029288.2"/>
</dbReference>
<dbReference type="Gene3D" id="1.20.140.10">
    <property type="entry name" value="Butyryl-CoA Dehydrogenase, subunit A, domain 3"/>
    <property type="match status" value="1"/>
</dbReference>
<keyword evidence="11" id="KW-1185">Reference proteome</keyword>
<protein>
    <submittedName>
        <fullName evidence="10">Acyl-CoA dehydrogenase</fullName>
    </submittedName>
</protein>
<evidence type="ECO:0000256" key="3">
    <source>
        <dbReference type="ARBA" id="ARBA00022630"/>
    </source>
</evidence>
<evidence type="ECO:0000313" key="11">
    <source>
        <dbReference type="Proteomes" id="UP000248410"/>
    </source>
</evidence>
<evidence type="ECO:0000256" key="4">
    <source>
        <dbReference type="ARBA" id="ARBA00022827"/>
    </source>
</evidence>
<dbReference type="AlphaFoldDB" id="A0A2U9ILX0"/>
<dbReference type="Pfam" id="PF02771">
    <property type="entry name" value="Acyl-CoA_dh_N"/>
    <property type="match status" value="1"/>
</dbReference>
<comment type="similarity">
    <text evidence="2 6">Belongs to the acyl-CoA dehydrogenase family.</text>
</comment>
<dbReference type="InterPro" id="IPR006091">
    <property type="entry name" value="Acyl-CoA_Oxase/DH_mid-dom"/>
</dbReference>
<evidence type="ECO:0000256" key="1">
    <source>
        <dbReference type="ARBA" id="ARBA00001974"/>
    </source>
</evidence>
<dbReference type="EMBL" id="CP029288">
    <property type="protein sequence ID" value="AWR97003.1"/>
    <property type="molecule type" value="Genomic_DNA"/>
</dbReference>
<dbReference type="InterPro" id="IPR013786">
    <property type="entry name" value="AcylCoA_DH/ox_N"/>
</dbReference>
<evidence type="ECO:0000256" key="5">
    <source>
        <dbReference type="ARBA" id="ARBA00023002"/>
    </source>
</evidence>
<keyword evidence="5 6" id="KW-0560">Oxidoreductase</keyword>
<dbReference type="FunFam" id="2.40.110.10:FF:000002">
    <property type="entry name" value="Acyl-CoA dehydrogenase fadE12"/>
    <property type="match status" value="1"/>
</dbReference>
<keyword evidence="4 6" id="KW-0274">FAD</keyword>
<sequence length="377" mass="40497">MSQLPKELEEYRSKVREYAQKVVKDYAKTMDETNDGGDKIVKDFGEMDLLGMKIPTKYGGLGYGELAFAIATEELGAESGGASHSLHTQLNALQLLVSVGGDSAKDWIEKGVKGKEIYAVALTEPAAGSDLGALQTTAKQDGSELVINGEKIFTSAASFSTKMVVLARTSGNIGDKQGISLLLVDSKTPGIEIHKLDLMGIRGAGVSYVKFNNARVPKDSIIGKEGDAFRGAIKGLMVSRNGYAGIAVGIARGAVEEAINRATARKQFGKALIDQEWIAFNLADAYIKVDAARLLTWRAAQLFDQGVEALTEASMAKYYAAVTAAEVTRTALHIFGGHGLNRGSKVERLYRDSKIMEIAEGTNEMQLMAVSRSFSKK</sequence>
<evidence type="ECO:0000259" key="9">
    <source>
        <dbReference type="Pfam" id="PF02771"/>
    </source>
</evidence>